<organism evidence="2 3">
    <name type="scientific">Dictyostelium purpureum</name>
    <name type="common">Slime mold</name>
    <dbReference type="NCBI Taxonomy" id="5786"/>
    <lineage>
        <taxon>Eukaryota</taxon>
        <taxon>Amoebozoa</taxon>
        <taxon>Evosea</taxon>
        <taxon>Eumycetozoa</taxon>
        <taxon>Dictyostelia</taxon>
        <taxon>Dictyosteliales</taxon>
        <taxon>Dictyosteliaceae</taxon>
        <taxon>Dictyostelium</taxon>
    </lineage>
</organism>
<dbReference type="EMBL" id="GL871076">
    <property type="protein sequence ID" value="EGC34990.1"/>
    <property type="molecule type" value="Genomic_DNA"/>
</dbReference>
<protein>
    <submittedName>
        <fullName evidence="2">Uncharacterized protein</fullName>
    </submittedName>
</protein>
<evidence type="ECO:0000256" key="1">
    <source>
        <dbReference type="SAM" id="MobiDB-lite"/>
    </source>
</evidence>
<dbReference type="VEuPathDB" id="AmoebaDB:DICPUDRAFT_79308"/>
<proteinExistence type="predicted"/>
<dbReference type="Proteomes" id="UP000001064">
    <property type="component" value="Unassembled WGS sequence"/>
</dbReference>
<dbReference type="InParanoid" id="F0ZM71"/>
<accession>F0ZM71</accession>
<gene>
    <name evidence="2" type="ORF">DICPUDRAFT_79308</name>
</gene>
<sequence length="179" mass="20531">MVNSRLIAIKKQKKKAHTNNSNNNNNNNPQQPQQPQQPQSQQQKKAPQQKQPQQKQTIYKEREKKIDEDFTKGIDHINSEFFNNLDINDILKDNNFMDQLQGQMLNNPDKFIKGIKEQLLLLAQRGDCDVPEPNKINDLFATENLVEILKTGFGNLVEDANKNSDNNDSSSSIDIKDTN</sequence>
<feature type="region of interest" description="Disordered" evidence="1">
    <location>
        <begin position="159"/>
        <end position="179"/>
    </location>
</feature>
<feature type="compositionally biased region" description="Low complexity" evidence="1">
    <location>
        <begin position="163"/>
        <end position="173"/>
    </location>
</feature>
<dbReference type="KEGG" id="dpp:DICPUDRAFT_79308"/>
<dbReference type="AlphaFoldDB" id="F0ZM71"/>
<dbReference type="GeneID" id="10501923"/>
<evidence type="ECO:0000313" key="2">
    <source>
        <dbReference type="EMBL" id="EGC34990.1"/>
    </source>
</evidence>
<feature type="region of interest" description="Disordered" evidence="1">
    <location>
        <begin position="1"/>
        <end position="57"/>
    </location>
</feature>
<feature type="compositionally biased region" description="Low complexity" evidence="1">
    <location>
        <begin position="19"/>
        <end position="56"/>
    </location>
</feature>
<dbReference type="RefSeq" id="XP_003288515.1">
    <property type="nucleotide sequence ID" value="XM_003288467.1"/>
</dbReference>
<evidence type="ECO:0000313" key="3">
    <source>
        <dbReference type="Proteomes" id="UP000001064"/>
    </source>
</evidence>
<feature type="compositionally biased region" description="Basic residues" evidence="1">
    <location>
        <begin position="8"/>
        <end position="17"/>
    </location>
</feature>
<keyword evidence="3" id="KW-1185">Reference proteome</keyword>
<reference evidence="3" key="1">
    <citation type="journal article" date="2011" name="Genome Biol.">
        <title>Comparative genomics of the social amoebae Dictyostelium discoideum and Dictyostelium purpureum.</title>
        <authorList>
            <consortium name="US DOE Joint Genome Institute (JGI-PGF)"/>
            <person name="Sucgang R."/>
            <person name="Kuo A."/>
            <person name="Tian X."/>
            <person name="Salerno W."/>
            <person name="Parikh A."/>
            <person name="Feasley C.L."/>
            <person name="Dalin E."/>
            <person name="Tu H."/>
            <person name="Huang E."/>
            <person name="Barry K."/>
            <person name="Lindquist E."/>
            <person name="Shapiro H."/>
            <person name="Bruce D."/>
            <person name="Schmutz J."/>
            <person name="Salamov A."/>
            <person name="Fey P."/>
            <person name="Gaudet P."/>
            <person name="Anjard C."/>
            <person name="Babu M.M."/>
            <person name="Basu S."/>
            <person name="Bushmanova Y."/>
            <person name="van der Wel H."/>
            <person name="Katoh-Kurasawa M."/>
            <person name="Dinh C."/>
            <person name="Coutinho P.M."/>
            <person name="Saito T."/>
            <person name="Elias M."/>
            <person name="Schaap P."/>
            <person name="Kay R.R."/>
            <person name="Henrissat B."/>
            <person name="Eichinger L."/>
            <person name="Rivero F."/>
            <person name="Putnam N.H."/>
            <person name="West C.M."/>
            <person name="Loomis W.F."/>
            <person name="Chisholm R.L."/>
            <person name="Shaulsky G."/>
            <person name="Strassmann J.E."/>
            <person name="Queller D.C."/>
            <person name="Kuspa A."/>
            <person name="Grigoriev I.V."/>
        </authorList>
    </citation>
    <scope>NUCLEOTIDE SEQUENCE [LARGE SCALE GENOMIC DNA]</scope>
    <source>
        <strain evidence="3">QSDP1</strain>
    </source>
</reference>
<name>F0ZM71_DICPU</name>